<dbReference type="RefSeq" id="WP_344648610.1">
    <property type="nucleotide sequence ID" value="NZ_BAAAGX010000008.1"/>
</dbReference>
<gene>
    <name evidence="1" type="ORF">GCM10009539_21370</name>
</gene>
<name>A0ABN0U1T2_9ACTN</name>
<protein>
    <submittedName>
        <fullName evidence="1">Uncharacterized protein</fullName>
    </submittedName>
</protein>
<comment type="caution">
    <text evidence="1">The sequence shown here is derived from an EMBL/GenBank/DDBJ whole genome shotgun (WGS) entry which is preliminary data.</text>
</comment>
<dbReference type="Proteomes" id="UP001500967">
    <property type="component" value="Unassembled WGS sequence"/>
</dbReference>
<keyword evidence="2" id="KW-1185">Reference proteome</keyword>
<proteinExistence type="predicted"/>
<reference evidence="1 2" key="1">
    <citation type="journal article" date="2019" name="Int. J. Syst. Evol. Microbiol.">
        <title>The Global Catalogue of Microorganisms (GCM) 10K type strain sequencing project: providing services to taxonomists for standard genome sequencing and annotation.</title>
        <authorList>
            <consortium name="The Broad Institute Genomics Platform"/>
            <consortium name="The Broad Institute Genome Sequencing Center for Infectious Disease"/>
            <person name="Wu L."/>
            <person name="Ma J."/>
        </authorList>
    </citation>
    <scope>NUCLEOTIDE SEQUENCE [LARGE SCALE GENOMIC DNA]</scope>
    <source>
        <strain evidence="1 2">JCM 10425</strain>
    </source>
</reference>
<accession>A0ABN0U1T2</accession>
<organism evidence="1 2">
    <name type="scientific">Cryptosporangium japonicum</name>
    <dbReference type="NCBI Taxonomy" id="80872"/>
    <lineage>
        <taxon>Bacteria</taxon>
        <taxon>Bacillati</taxon>
        <taxon>Actinomycetota</taxon>
        <taxon>Actinomycetes</taxon>
        <taxon>Cryptosporangiales</taxon>
        <taxon>Cryptosporangiaceae</taxon>
        <taxon>Cryptosporangium</taxon>
    </lineage>
</organism>
<evidence type="ECO:0000313" key="2">
    <source>
        <dbReference type="Proteomes" id="UP001500967"/>
    </source>
</evidence>
<evidence type="ECO:0000313" key="1">
    <source>
        <dbReference type="EMBL" id="GAA0235774.1"/>
    </source>
</evidence>
<dbReference type="EMBL" id="BAAAGX010000008">
    <property type="protein sequence ID" value="GAA0235774.1"/>
    <property type="molecule type" value="Genomic_DNA"/>
</dbReference>
<sequence length="60" mass="5879">MTTDAELAATATRVDRGGGDVATEADLLGRAAGCVVTGLRGEPRYEGSGGLVAMIGGRAG</sequence>